<protein>
    <recommendedName>
        <fullName evidence="10">Efflux transporter periplasmic adaptor subunit</fullName>
    </recommendedName>
</protein>
<dbReference type="Gene3D" id="2.40.50.100">
    <property type="match status" value="1"/>
</dbReference>
<feature type="compositionally biased region" description="Low complexity" evidence="4">
    <location>
        <begin position="293"/>
        <end position="305"/>
    </location>
</feature>
<keyword evidence="5" id="KW-0472">Membrane</keyword>
<evidence type="ECO:0008006" key="10">
    <source>
        <dbReference type="Google" id="ProtNLM"/>
    </source>
</evidence>
<dbReference type="GO" id="GO:0030313">
    <property type="term" value="C:cell envelope"/>
    <property type="evidence" value="ECO:0007669"/>
    <property type="project" value="UniProtKB-SubCell"/>
</dbReference>
<feature type="region of interest" description="Disordered" evidence="4">
    <location>
        <begin position="369"/>
        <end position="403"/>
    </location>
</feature>
<evidence type="ECO:0000256" key="5">
    <source>
        <dbReference type="SAM" id="Phobius"/>
    </source>
</evidence>
<dbReference type="Pfam" id="PF25973">
    <property type="entry name" value="BSH_CzcB"/>
    <property type="match status" value="1"/>
</dbReference>
<accession>A0A1S8LPI7</accession>
<evidence type="ECO:0000259" key="7">
    <source>
        <dbReference type="Pfam" id="PF25990"/>
    </source>
</evidence>
<feature type="transmembrane region" description="Helical" evidence="5">
    <location>
        <begin position="5"/>
        <end position="26"/>
    </location>
</feature>
<dbReference type="AlphaFoldDB" id="A0A1S8LPI7"/>
<feature type="compositionally biased region" description="Low complexity" evidence="4">
    <location>
        <begin position="313"/>
        <end position="327"/>
    </location>
</feature>
<reference evidence="8 9" key="1">
    <citation type="submission" date="2022-04" db="EMBL/GenBank/DDBJ databases">
        <title>Genome sequence of C. roseum typestrain.</title>
        <authorList>
            <person name="Poehlein A."/>
            <person name="Schoch T."/>
            <person name="Duerre P."/>
            <person name="Daniel R."/>
        </authorList>
    </citation>
    <scope>NUCLEOTIDE SEQUENCE [LARGE SCALE GENOMIC DNA]</scope>
    <source>
        <strain evidence="8 9">DSM 7320</strain>
    </source>
</reference>
<organism evidence="8 9">
    <name type="scientific">Clostridium felsineum</name>
    <dbReference type="NCBI Taxonomy" id="36839"/>
    <lineage>
        <taxon>Bacteria</taxon>
        <taxon>Bacillati</taxon>
        <taxon>Bacillota</taxon>
        <taxon>Clostridia</taxon>
        <taxon>Eubacteriales</taxon>
        <taxon>Clostridiaceae</taxon>
        <taxon>Clostridium</taxon>
    </lineage>
</organism>
<feature type="compositionally biased region" description="Gly residues" evidence="4">
    <location>
        <begin position="380"/>
        <end position="394"/>
    </location>
</feature>
<keyword evidence="5" id="KW-0812">Transmembrane</keyword>
<dbReference type="STRING" id="84029.CROST_01750"/>
<dbReference type="Proteomes" id="UP000190951">
    <property type="component" value="Chromosome"/>
</dbReference>
<feature type="domain" description="CzcB-like barrel-sandwich hybrid" evidence="6">
    <location>
        <begin position="65"/>
        <end position="183"/>
    </location>
</feature>
<dbReference type="InterPro" id="IPR058636">
    <property type="entry name" value="Beta-barrel_YknX"/>
</dbReference>
<comment type="similarity">
    <text evidence="2">Belongs to the membrane fusion protein (MFP) (TC 8.A.1) family.</text>
</comment>
<gene>
    <name evidence="8" type="ORF">CROST_006090</name>
</gene>
<name>A0A1S8LPI7_9CLOT</name>
<comment type="subcellular location">
    <subcellularLocation>
        <location evidence="1">Cell envelope</location>
    </subcellularLocation>
</comment>
<dbReference type="NCBIfam" id="TIGR01730">
    <property type="entry name" value="RND_mfp"/>
    <property type="match status" value="1"/>
</dbReference>
<evidence type="ECO:0000313" key="8">
    <source>
        <dbReference type="EMBL" id="URZ09901.1"/>
    </source>
</evidence>
<keyword evidence="9" id="KW-1185">Reference proteome</keyword>
<keyword evidence="5" id="KW-1133">Transmembrane helix</keyword>
<dbReference type="Gene3D" id="2.40.30.170">
    <property type="match status" value="1"/>
</dbReference>
<dbReference type="InterPro" id="IPR050465">
    <property type="entry name" value="UPF0194_transport"/>
</dbReference>
<dbReference type="Gene3D" id="6.20.50.140">
    <property type="match status" value="1"/>
</dbReference>
<evidence type="ECO:0000256" key="2">
    <source>
        <dbReference type="ARBA" id="ARBA00009477"/>
    </source>
</evidence>
<keyword evidence="3" id="KW-0175">Coiled coil</keyword>
<feature type="compositionally biased region" description="Low complexity" evidence="4">
    <location>
        <begin position="369"/>
        <end position="379"/>
    </location>
</feature>
<feature type="region of interest" description="Disordered" evidence="4">
    <location>
        <begin position="288"/>
        <end position="332"/>
    </location>
</feature>
<dbReference type="InterPro" id="IPR058647">
    <property type="entry name" value="BSH_CzcB-like"/>
</dbReference>
<dbReference type="Pfam" id="PF25990">
    <property type="entry name" value="Beta-barrel_YknX"/>
    <property type="match status" value="1"/>
</dbReference>
<dbReference type="KEGG" id="crw:CROST_006090"/>
<dbReference type="SUPFAM" id="SSF111369">
    <property type="entry name" value="HlyD-like secretion proteins"/>
    <property type="match status" value="1"/>
</dbReference>
<sequence>MNKKIINVIIGAVIVCVVSIGGYYFYSKSVNAKKTTANRYYTVAANKSNIDVTVSGTGTVSPAQTKDVTANNTGTVQNLNVNVGDTVTAGQVIGKVQSDTIDQQVSKASLAVQQQQLVVNSAKPSDLPKEQLALQSDQNDLASAEMQQNNMTVITPIGGLVVNKNNNNGDSTQQGKALITVADTSSLKINLAVDELDIAKVQVGQKADIKFDAISGKTYSGTVQTISELGTTTNNVTTYSVGLNVDNADAAVKLGMSANVNIKVASKQDALVIPIEALVEKNGKKYVREEKSNSSTSSSNSSSKKSYTRENSDSSNKGSKNSYNRSGFSSTNSATSLVEVQTGLENENYVEITSGLKMGQKVMIQLPQTTTNSSQNSRSGFGGMGGFGGVGGGSNRQSQGGNK</sequence>
<proteinExistence type="inferred from homology"/>
<dbReference type="RefSeq" id="WP_077835052.1">
    <property type="nucleotide sequence ID" value="NZ_CP096983.1"/>
</dbReference>
<dbReference type="GO" id="GO:0016020">
    <property type="term" value="C:membrane"/>
    <property type="evidence" value="ECO:0007669"/>
    <property type="project" value="InterPro"/>
</dbReference>
<evidence type="ECO:0000313" key="9">
    <source>
        <dbReference type="Proteomes" id="UP000190951"/>
    </source>
</evidence>
<evidence type="ECO:0000256" key="4">
    <source>
        <dbReference type="SAM" id="MobiDB-lite"/>
    </source>
</evidence>
<evidence type="ECO:0000256" key="1">
    <source>
        <dbReference type="ARBA" id="ARBA00004196"/>
    </source>
</evidence>
<dbReference type="InterPro" id="IPR006143">
    <property type="entry name" value="RND_pump_MFP"/>
</dbReference>
<dbReference type="EMBL" id="CP096983">
    <property type="protein sequence ID" value="URZ09901.1"/>
    <property type="molecule type" value="Genomic_DNA"/>
</dbReference>
<feature type="domain" description="YknX-like beta-barrel" evidence="7">
    <location>
        <begin position="188"/>
        <end position="262"/>
    </location>
</feature>
<dbReference type="PANTHER" id="PTHR32347">
    <property type="entry name" value="EFFLUX SYSTEM COMPONENT YKNX-RELATED"/>
    <property type="match status" value="1"/>
</dbReference>
<dbReference type="PANTHER" id="PTHR32347:SF23">
    <property type="entry name" value="BLL5650 PROTEIN"/>
    <property type="match status" value="1"/>
</dbReference>
<evidence type="ECO:0000259" key="6">
    <source>
        <dbReference type="Pfam" id="PF25973"/>
    </source>
</evidence>
<dbReference type="GO" id="GO:0022857">
    <property type="term" value="F:transmembrane transporter activity"/>
    <property type="evidence" value="ECO:0007669"/>
    <property type="project" value="InterPro"/>
</dbReference>
<evidence type="ECO:0000256" key="3">
    <source>
        <dbReference type="ARBA" id="ARBA00023054"/>
    </source>
</evidence>